<keyword evidence="3" id="KW-1185">Reference proteome</keyword>
<dbReference type="AlphaFoldDB" id="A0AA41N459"/>
<accession>A0AA41N459</accession>
<organism evidence="2 3">
    <name type="scientific">Sciurus carolinensis</name>
    <name type="common">Eastern gray squirrel</name>
    <dbReference type="NCBI Taxonomy" id="30640"/>
    <lineage>
        <taxon>Eukaryota</taxon>
        <taxon>Metazoa</taxon>
        <taxon>Chordata</taxon>
        <taxon>Craniata</taxon>
        <taxon>Vertebrata</taxon>
        <taxon>Euteleostomi</taxon>
        <taxon>Mammalia</taxon>
        <taxon>Eutheria</taxon>
        <taxon>Euarchontoglires</taxon>
        <taxon>Glires</taxon>
        <taxon>Rodentia</taxon>
        <taxon>Sciuromorpha</taxon>
        <taxon>Sciuridae</taxon>
        <taxon>Sciurinae</taxon>
        <taxon>Sciurini</taxon>
        <taxon>Sciurus</taxon>
    </lineage>
</organism>
<gene>
    <name evidence="2" type="ORF">SUZIE_171195</name>
</gene>
<dbReference type="GO" id="GO:0005068">
    <property type="term" value="F:transmembrane receptor protein tyrosine kinase adaptor activity"/>
    <property type="evidence" value="ECO:0007669"/>
    <property type="project" value="TreeGrafter"/>
</dbReference>
<feature type="compositionally biased region" description="Polar residues" evidence="1">
    <location>
        <begin position="9"/>
        <end position="27"/>
    </location>
</feature>
<reference evidence="2" key="1">
    <citation type="submission" date="2020-03" db="EMBL/GenBank/DDBJ databases">
        <title>Studies in the Genomics of Life Span.</title>
        <authorList>
            <person name="Glass D."/>
        </authorList>
    </citation>
    <scope>NUCLEOTIDE SEQUENCE</scope>
    <source>
        <strain evidence="2">SUZIE</strain>
        <tissue evidence="2">Muscle</tissue>
    </source>
</reference>
<protein>
    <submittedName>
        <fullName evidence="2">GRB2-associated-binding protein 2</fullName>
    </submittedName>
</protein>
<evidence type="ECO:0000313" key="2">
    <source>
        <dbReference type="EMBL" id="MBZ3883089.1"/>
    </source>
</evidence>
<name>A0AA41N459_SCICA</name>
<dbReference type="InterPro" id="IPR046355">
    <property type="entry name" value="Gab1-4-like"/>
</dbReference>
<proteinExistence type="predicted"/>
<dbReference type="EMBL" id="JAATJV010385100">
    <property type="protein sequence ID" value="MBZ3883089.1"/>
    <property type="molecule type" value="Genomic_DNA"/>
</dbReference>
<dbReference type="GO" id="GO:0005737">
    <property type="term" value="C:cytoplasm"/>
    <property type="evidence" value="ECO:0007669"/>
    <property type="project" value="TreeGrafter"/>
</dbReference>
<evidence type="ECO:0000313" key="3">
    <source>
        <dbReference type="Proteomes" id="UP001166674"/>
    </source>
</evidence>
<dbReference type="PANTHER" id="PTHR45960:SF1">
    <property type="entry name" value="GRB2-ASSOCIATED-BINDING PROTEIN 2"/>
    <property type="match status" value="1"/>
</dbReference>
<feature type="region of interest" description="Disordered" evidence="1">
    <location>
        <begin position="1"/>
        <end position="71"/>
    </location>
</feature>
<comment type="caution">
    <text evidence="2">The sequence shown here is derived from an EMBL/GenBank/DDBJ whole genome shotgun (WGS) entry which is preliminary data.</text>
</comment>
<evidence type="ECO:0000256" key="1">
    <source>
        <dbReference type="SAM" id="MobiDB-lite"/>
    </source>
</evidence>
<sequence length="394" mass="42715">MPRSKNTEGRAQSQSPEPRMQSTQQPALLTGKPPEWEEAQPTWSSRSPQHLHPCLHLDKSKSHGAESARSDNVSQACRNSFLVKSDIATQNVAQGGGPCVPGIHGQAQGLCIPSNSHWHSLRFGHHCCSFPQHVASRSHTTGSPTGRKDPYIFMAPIKTPLSAFQIATTSIMDKSHSSVAVAATGNKAMSTPSHPHKPSQVETPQQSCTSKDSVARKKDTSVSFAATMPCCRVYHAVDSSHHHQASFPEACKNYLWGTKSAELSADSRAHGDNFHQAAEIDVGHLDEVVSEDEYMPMSTLPSILLVMGIVEGNAQIIHKARSPGSPHFVTPSCSPAALLSHKDIIRGNKIQPPTFNHSLKPGWKGKCTLSVFHLLTTSRLCSFYQLSDASCSWG</sequence>
<dbReference type="PANTHER" id="PTHR45960">
    <property type="entry name" value="GRB2-ASSOCIATED-BINDING PROTEIN"/>
    <property type="match status" value="1"/>
</dbReference>
<dbReference type="Proteomes" id="UP001166674">
    <property type="component" value="Unassembled WGS sequence"/>
</dbReference>
<feature type="compositionally biased region" description="Basic and acidic residues" evidence="1">
    <location>
        <begin position="55"/>
        <end position="69"/>
    </location>
</feature>
<feature type="compositionally biased region" description="Polar residues" evidence="1">
    <location>
        <begin position="200"/>
        <end position="212"/>
    </location>
</feature>
<feature type="region of interest" description="Disordered" evidence="1">
    <location>
        <begin position="185"/>
        <end position="214"/>
    </location>
</feature>